<dbReference type="AlphaFoldDB" id="A0A438MEK9"/>
<gene>
    <name evidence="1" type="ORF">EDD27_6887</name>
</gene>
<reference evidence="1 2" key="1">
    <citation type="submission" date="2019-01" db="EMBL/GenBank/DDBJ databases">
        <title>Sequencing the genomes of 1000 actinobacteria strains.</title>
        <authorList>
            <person name="Klenk H.-P."/>
        </authorList>
    </citation>
    <scope>NUCLEOTIDE SEQUENCE [LARGE SCALE GENOMIC DNA]</scope>
    <source>
        <strain evidence="1 2">DSM 43925</strain>
    </source>
</reference>
<dbReference type="RefSeq" id="WP_127935984.1">
    <property type="nucleotide sequence ID" value="NZ_SAUN01000001.1"/>
</dbReference>
<dbReference type="Proteomes" id="UP000284824">
    <property type="component" value="Unassembled WGS sequence"/>
</dbReference>
<comment type="caution">
    <text evidence="1">The sequence shown here is derived from an EMBL/GenBank/DDBJ whole genome shotgun (WGS) entry which is preliminary data.</text>
</comment>
<dbReference type="Pfam" id="PF19409">
    <property type="entry name" value="Thiopep_pre"/>
    <property type="match status" value="1"/>
</dbReference>
<sequence>MSVSQGLDFSLENLPVDVFDLADSGLTVESLTAGHGMAEIGASLCGSCTCSALCSCSCSS</sequence>
<dbReference type="OrthoDB" id="4246247at2"/>
<evidence type="ECO:0000313" key="2">
    <source>
        <dbReference type="Proteomes" id="UP000284824"/>
    </source>
</evidence>
<evidence type="ECO:0000313" key="1">
    <source>
        <dbReference type="EMBL" id="RVX44164.1"/>
    </source>
</evidence>
<dbReference type="EMBL" id="SAUN01000001">
    <property type="protein sequence ID" value="RVX44164.1"/>
    <property type="molecule type" value="Genomic_DNA"/>
</dbReference>
<proteinExistence type="predicted"/>
<dbReference type="NCBIfam" id="NF033399">
    <property type="entry name" value="thiazolyl_GetA"/>
    <property type="match status" value="1"/>
</dbReference>
<name>A0A438MEK9_9ACTN</name>
<accession>A0A438MEK9</accession>
<protein>
    <submittedName>
        <fullName evidence="1">Uncharacterized protein</fullName>
    </submittedName>
</protein>
<organism evidence="1 2">
    <name type="scientific">Nonomuraea polychroma</name>
    <dbReference type="NCBI Taxonomy" id="46176"/>
    <lineage>
        <taxon>Bacteria</taxon>
        <taxon>Bacillati</taxon>
        <taxon>Actinomycetota</taxon>
        <taxon>Actinomycetes</taxon>
        <taxon>Streptosporangiales</taxon>
        <taxon>Streptosporangiaceae</taxon>
        <taxon>Nonomuraea</taxon>
    </lineage>
</organism>
<keyword evidence="2" id="KW-1185">Reference proteome</keyword>